<keyword evidence="2" id="KW-1133">Transmembrane helix</keyword>
<feature type="region of interest" description="Disordered" evidence="1">
    <location>
        <begin position="298"/>
        <end position="317"/>
    </location>
</feature>
<organism evidence="3 4">
    <name type="scientific">Conidiobolus coronatus (strain ATCC 28846 / CBS 209.66 / NRRL 28638)</name>
    <name type="common">Delacroixia coronata</name>
    <dbReference type="NCBI Taxonomy" id="796925"/>
    <lineage>
        <taxon>Eukaryota</taxon>
        <taxon>Fungi</taxon>
        <taxon>Fungi incertae sedis</taxon>
        <taxon>Zoopagomycota</taxon>
        <taxon>Entomophthoromycotina</taxon>
        <taxon>Entomophthoromycetes</taxon>
        <taxon>Entomophthorales</taxon>
        <taxon>Ancylistaceae</taxon>
        <taxon>Conidiobolus</taxon>
    </lineage>
</organism>
<keyword evidence="2" id="KW-0812">Transmembrane</keyword>
<dbReference type="Proteomes" id="UP000070444">
    <property type="component" value="Unassembled WGS sequence"/>
</dbReference>
<evidence type="ECO:0000313" key="3">
    <source>
        <dbReference type="EMBL" id="KXN67209.1"/>
    </source>
</evidence>
<feature type="compositionally biased region" description="Low complexity" evidence="1">
    <location>
        <begin position="306"/>
        <end position="317"/>
    </location>
</feature>
<name>A0A137NX47_CONC2</name>
<evidence type="ECO:0000313" key="4">
    <source>
        <dbReference type="Proteomes" id="UP000070444"/>
    </source>
</evidence>
<feature type="compositionally biased region" description="Low complexity" evidence="1">
    <location>
        <begin position="269"/>
        <end position="281"/>
    </location>
</feature>
<accession>A0A137NX47</accession>
<proteinExistence type="predicted"/>
<evidence type="ECO:0000256" key="2">
    <source>
        <dbReference type="SAM" id="Phobius"/>
    </source>
</evidence>
<sequence length="406" mass="46828">MNGIHDNKIDNLEFIQLSYQKLVNQLINRQFDKVWSGNIELLTHFSLELVERIVNEGASEDISKFRELWSKSWCLQITTLSKIYEEEGIKLSSEHFNTNSFNYSNKLDIENFPKQLKSLNKNLANIISILNNLYFDKIYLIPDDIILTCIVVSIQQGQFNFAESFAKYFLSSFHDFVNQQKPQNLEQQEPKEVELDANLKSSYEAISSSLVLFVLCPLEKYSEAEAIVNNDPILTQASKQIIGKNLIEQTKQIQLKKKQELDQRKLAHNNLNSSSNNTNGSATKPSIQKANHQVYQGKELPPNFKSSSSSSTGGGRNHSNSYFVQLRQFSDSIYHRVQLLSPLYRTTISVFLFTIVFIWWSRRRLISPWFQKYTNSQAKDSNSFLMRIWKSFRPALPPTSGPQSVI</sequence>
<feature type="region of interest" description="Disordered" evidence="1">
    <location>
        <begin position="269"/>
        <end position="291"/>
    </location>
</feature>
<gene>
    <name evidence="3" type="ORF">CONCODRAFT_73162</name>
</gene>
<keyword evidence="2" id="KW-0472">Membrane</keyword>
<reference evidence="3 4" key="1">
    <citation type="journal article" date="2015" name="Genome Biol. Evol.">
        <title>Phylogenomic analyses indicate that early fungi evolved digesting cell walls of algal ancestors of land plants.</title>
        <authorList>
            <person name="Chang Y."/>
            <person name="Wang S."/>
            <person name="Sekimoto S."/>
            <person name="Aerts A.L."/>
            <person name="Choi C."/>
            <person name="Clum A."/>
            <person name="LaButti K.M."/>
            <person name="Lindquist E.A."/>
            <person name="Yee Ngan C."/>
            <person name="Ohm R.A."/>
            <person name="Salamov A.A."/>
            <person name="Grigoriev I.V."/>
            <person name="Spatafora J.W."/>
            <person name="Berbee M.L."/>
        </authorList>
    </citation>
    <scope>NUCLEOTIDE SEQUENCE [LARGE SCALE GENOMIC DNA]</scope>
    <source>
        <strain evidence="3 4">NRRL 28638</strain>
    </source>
</reference>
<dbReference type="EMBL" id="KQ964652">
    <property type="protein sequence ID" value="KXN67209.1"/>
    <property type="molecule type" value="Genomic_DNA"/>
</dbReference>
<protein>
    <submittedName>
        <fullName evidence="3">Uncharacterized protein</fullName>
    </submittedName>
</protein>
<feature type="transmembrane region" description="Helical" evidence="2">
    <location>
        <begin position="342"/>
        <end position="360"/>
    </location>
</feature>
<evidence type="ECO:0000256" key="1">
    <source>
        <dbReference type="SAM" id="MobiDB-lite"/>
    </source>
</evidence>
<feature type="compositionally biased region" description="Polar residues" evidence="1">
    <location>
        <begin position="282"/>
        <end position="291"/>
    </location>
</feature>
<keyword evidence="4" id="KW-1185">Reference proteome</keyword>
<dbReference type="AlphaFoldDB" id="A0A137NX47"/>